<gene>
    <name evidence="2" type="primary">KAFR0K02280</name>
    <name evidence="2" type="ORF">KAFR_0K02280</name>
</gene>
<dbReference type="SUPFAM" id="SSF47954">
    <property type="entry name" value="Cyclin-like"/>
    <property type="match status" value="1"/>
</dbReference>
<dbReference type="STRING" id="1071382.H2B1T2"/>
<dbReference type="FunCoup" id="H2B1T2">
    <property type="interactions" value="148"/>
</dbReference>
<dbReference type="Pfam" id="PF00134">
    <property type="entry name" value="Cyclin_N"/>
    <property type="match status" value="1"/>
</dbReference>
<dbReference type="PANTHER" id="PTHR15615">
    <property type="match status" value="1"/>
</dbReference>
<dbReference type="Proteomes" id="UP000005220">
    <property type="component" value="Chromosome 11"/>
</dbReference>
<dbReference type="Gene3D" id="1.10.472.10">
    <property type="entry name" value="Cyclin-like"/>
    <property type="match status" value="1"/>
</dbReference>
<dbReference type="GO" id="GO:0000307">
    <property type="term" value="C:cyclin-dependent protein kinase holoenzyme complex"/>
    <property type="evidence" value="ECO:0007669"/>
    <property type="project" value="EnsemblFungi"/>
</dbReference>
<dbReference type="InterPro" id="IPR013922">
    <property type="entry name" value="Cyclin_PHO80-like"/>
</dbReference>
<dbReference type="GeneID" id="13886771"/>
<keyword evidence="3" id="KW-1185">Reference proteome</keyword>
<dbReference type="PANTHER" id="PTHR15615:SF36">
    <property type="entry name" value="PHO85 CYCLIN-5"/>
    <property type="match status" value="1"/>
</dbReference>
<protein>
    <recommendedName>
        <fullName evidence="1">Cyclin N-terminal domain-containing protein</fullName>
    </recommendedName>
</protein>
<reference evidence="2 3" key="1">
    <citation type="journal article" date="2011" name="Proc. Natl. Acad. Sci. U.S.A.">
        <title>Evolutionary erosion of yeast sex chromosomes by mating-type switching accidents.</title>
        <authorList>
            <person name="Gordon J.L."/>
            <person name="Armisen D."/>
            <person name="Proux-Wera E."/>
            <person name="Oheigeartaigh S.S."/>
            <person name="Byrne K.P."/>
            <person name="Wolfe K.H."/>
        </authorList>
    </citation>
    <scope>NUCLEOTIDE SEQUENCE [LARGE SCALE GENOMIC DNA]</scope>
    <source>
        <strain evidence="3">ATCC 22294 / BCRC 22015 / CBS 2517 / CECT 1963 / NBRC 1671 / NRRL Y-8276</strain>
    </source>
</reference>
<evidence type="ECO:0000313" key="2">
    <source>
        <dbReference type="EMBL" id="CCF60582.1"/>
    </source>
</evidence>
<dbReference type="GO" id="GO:0016242">
    <property type="term" value="P:negative regulation of macroautophagy"/>
    <property type="evidence" value="ECO:0007669"/>
    <property type="project" value="EnsemblFungi"/>
</dbReference>
<dbReference type="GO" id="GO:0019901">
    <property type="term" value="F:protein kinase binding"/>
    <property type="evidence" value="ECO:0007669"/>
    <property type="project" value="InterPro"/>
</dbReference>
<dbReference type="GO" id="GO:0016538">
    <property type="term" value="F:cyclin-dependent protein serine/threonine kinase regulator activity"/>
    <property type="evidence" value="ECO:0007669"/>
    <property type="project" value="EnsemblFungi"/>
</dbReference>
<dbReference type="InParanoid" id="H2B1T2"/>
<dbReference type="OrthoDB" id="286814at2759"/>
<dbReference type="InterPro" id="IPR036915">
    <property type="entry name" value="Cyclin-like_sf"/>
</dbReference>
<name>H2B1T2_KAZAF</name>
<evidence type="ECO:0000259" key="1">
    <source>
        <dbReference type="Pfam" id="PF00134"/>
    </source>
</evidence>
<evidence type="ECO:0000313" key="3">
    <source>
        <dbReference type="Proteomes" id="UP000005220"/>
    </source>
</evidence>
<dbReference type="AlphaFoldDB" id="H2B1T2"/>
<accession>H2B1T2</accession>
<dbReference type="eggNOG" id="KOG1674">
    <property type="taxonomic scope" value="Eukaryota"/>
</dbReference>
<dbReference type="InterPro" id="IPR006671">
    <property type="entry name" value="Cyclin_N"/>
</dbReference>
<dbReference type="CDD" id="cd20557">
    <property type="entry name" value="CYCLIN_ScPCL1-like"/>
    <property type="match status" value="1"/>
</dbReference>
<dbReference type="RefSeq" id="XP_003959717.1">
    <property type="nucleotide sequence ID" value="XM_003959668.1"/>
</dbReference>
<feature type="domain" description="Cyclin N-terminal" evidence="1">
    <location>
        <begin position="89"/>
        <end position="183"/>
    </location>
</feature>
<sequence>MHQFTPCSKELASVHNDNISVNQDLQSHFAYQTPPYELNKTRLCNIDSKKRRCDSKNSSAALMDNITFLLYDLTSRFEKSKINNSIDKIRTFITEVLKRSKSNKHVAVLASFYFQKLHGLNSKDIPEFAKCPKRIFLVCLILAHKFSNDVTFSNKSWSLISGLKSKDLSVMERFCLNQLNYDLFIKPTVLTDWENELTKRSMKAVNSKRSYDEFSDNLSKLPNKKVCLIQT</sequence>
<dbReference type="HOGENOM" id="CLU_101101_0_0_1"/>
<organism evidence="2 3">
    <name type="scientific">Kazachstania africana (strain ATCC 22294 / BCRC 22015 / CBS 2517 / CECT 1963 / NBRC 1671 / NRRL Y-8276)</name>
    <name type="common">Yeast</name>
    <name type="synonym">Kluyveromyces africanus</name>
    <dbReference type="NCBI Taxonomy" id="1071382"/>
    <lineage>
        <taxon>Eukaryota</taxon>
        <taxon>Fungi</taxon>
        <taxon>Dikarya</taxon>
        <taxon>Ascomycota</taxon>
        <taxon>Saccharomycotina</taxon>
        <taxon>Saccharomycetes</taxon>
        <taxon>Saccharomycetales</taxon>
        <taxon>Saccharomycetaceae</taxon>
        <taxon>Kazachstania</taxon>
    </lineage>
</organism>
<dbReference type="GO" id="GO:0031647">
    <property type="term" value="P:regulation of protein stability"/>
    <property type="evidence" value="ECO:0007669"/>
    <property type="project" value="EnsemblFungi"/>
</dbReference>
<dbReference type="GO" id="GO:0005634">
    <property type="term" value="C:nucleus"/>
    <property type="evidence" value="ECO:0007669"/>
    <property type="project" value="EnsemblFungi"/>
</dbReference>
<proteinExistence type="predicted"/>
<dbReference type="KEGG" id="kaf:KAFR_0K02280"/>
<dbReference type="EMBL" id="HE650831">
    <property type="protein sequence ID" value="CCF60582.1"/>
    <property type="molecule type" value="Genomic_DNA"/>
</dbReference>